<keyword evidence="1" id="KW-1133">Transmembrane helix</keyword>
<feature type="transmembrane region" description="Helical" evidence="1">
    <location>
        <begin position="235"/>
        <end position="254"/>
    </location>
</feature>
<dbReference type="PATRIC" id="fig|137591.24.peg.1872"/>
<dbReference type="AlphaFoldDB" id="A0A0D1K9H7"/>
<organism evidence="2 3">
    <name type="scientific">Weissella cibaria</name>
    <dbReference type="NCBI Taxonomy" id="137591"/>
    <lineage>
        <taxon>Bacteria</taxon>
        <taxon>Bacillati</taxon>
        <taxon>Bacillota</taxon>
        <taxon>Bacilli</taxon>
        <taxon>Lactobacillales</taxon>
        <taxon>Lactobacillaceae</taxon>
        <taxon>Weissella</taxon>
    </lineage>
</organism>
<evidence type="ECO:0000313" key="2">
    <source>
        <dbReference type="EMBL" id="KIU21684.1"/>
    </source>
</evidence>
<dbReference type="Proteomes" id="UP000032289">
    <property type="component" value="Unassembled WGS sequence"/>
</dbReference>
<evidence type="ECO:0000313" key="3">
    <source>
        <dbReference type="Proteomes" id="UP000032289"/>
    </source>
</evidence>
<reference evidence="2 3" key="1">
    <citation type="journal article" date="2015" name="Microbiology (Mosc.)">
        <title>Genomics of the Weissella cibaria species with an examination of its metabolic traits.</title>
        <authorList>
            <person name="Lynch K.M."/>
            <person name="Lucid A."/>
            <person name="Arendt E.K."/>
            <person name="Sleator R.D."/>
            <person name="Lucey B."/>
            <person name="Coffey A."/>
        </authorList>
    </citation>
    <scope>NUCLEOTIDE SEQUENCE [LARGE SCALE GENOMIC DNA]</scope>
    <source>
        <strain evidence="2 3">AB3b</strain>
    </source>
</reference>
<evidence type="ECO:0000256" key="1">
    <source>
        <dbReference type="SAM" id="Phobius"/>
    </source>
</evidence>
<comment type="caution">
    <text evidence="2">The sequence shown here is derived from an EMBL/GenBank/DDBJ whole genome shotgun (WGS) entry which is preliminary data.</text>
</comment>
<keyword evidence="1" id="KW-0812">Transmembrane</keyword>
<feature type="transmembrane region" description="Helical" evidence="1">
    <location>
        <begin position="211"/>
        <end position="229"/>
    </location>
</feature>
<dbReference type="RefSeq" id="WP_043941698.1">
    <property type="nucleotide sequence ID" value="NZ_JWHT01000047.1"/>
</dbReference>
<name>A0A0D1K9H7_9LACO</name>
<sequence length="331" mass="37389">MTNYYVNLPVDNSRLTKRLRGLRNDTDAASRLRRLQQMVIDFNRALLLWPVITDANHQIGVSTTGQPIIADDGSLPFSGRTDETGAFFPTVFLSSEVGLANWPDNLVSRIDMIQEFQRSDMMLGGFDFYLADGVVVTVAEYELATLKLVPTDNTNTTVPEDEPQFSPDAMPVPADDLGRLHVLQQLYDLEIEKQTLQAEARQDAYKHAQSPLLGTLGIIAMLLSLMFAFAYQEMWFYIAAGVAGVMAYASFHVSERSLNKRYEKQIASWPYADKLESIETTQTNLGNYNPIMINFLPKYLRSRQAVDMLALYLERGQAHDLPEAIQLYEQN</sequence>
<proteinExistence type="predicted"/>
<gene>
    <name evidence="2" type="ORF">ab3b_01929</name>
</gene>
<accession>A0A0D1K9H7</accession>
<dbReference type="EMBL" id="JWHT01000047">
    <property type="protein sequence ID" value="KIU21684.1"/>
    <property type="molecule type" value="Genomic_DNA"/>
</dbReference>
<keyword evidence="1" id="KW-0472">Membrane</keyword>
<protein>
    <submittedName>
        <fullName evidence="2">Uncharacterized protein</fullName>
    </submittedName>
</protein>